<feature type="region of interest" description="Disordered" evidence="1">
    <location>
        <begin position="516"/>
        <end position="539"/>
    </location>
</feature>
<dbReference type="PANTHER" id="PTHR34826:SF2">
    <property type="entry name" value="UPF0590 PROTEIN C409.17C"/>
    <property type="match status" value="1"/>
</dbReference>
<gene>
    <name evidence="4" type="ORF">HJC23_013157</name>
</gene>
<dbReference type="SUPFAM" id="SSF46785">
    <property type="entry name" value="Winged helix' DNA-binding domain"/>
    <property type="match status" value="1"/>
</dbReference>
<evidence type="ECO:0000313" key="4">
    <source>
        <dbReference type="EMBL" id="KAL3801652.1"/>
    </source>
</evidence>
<evidence type="ECO:0000313" key="5">
    <source>
        <dbReference type="Proteomes" id="UP001516023"/>
    </source>
</evidence>
<dbReference type="InterPro" id="IPR036388">
    <property type="entry name" value="WH-like_DNA-bd_sf"/>
</dbReference>
<feature type="transmembrane region" description="Helical" evidence="2">
    <location>
        <begin position="248"/>
        <end position="266"/>
    </location>
</feature>
<reference evidence="4 5" key="1">
    <citation type="journal article" date="2020" name="G3 (Bethesda)">
        <title>Improved Reference Genome for Cyclotella cryptica CCMP332, a Model for Cell Wall Morphogenesis, Salinity Adaptation, and Lipid Production in Diatoms (Bacillariophyta).</title>
        <authorList>
            <person name="Roberts W.R."/>
            <person name="Downey K.M."/>
            <person name="Ruck E.C."/>
            <person name="Traller J.C."/>
            <person name="Alverson A.J."/>
        </authorList>
    </citation>
    <scope>NUCLEOTIDE SEQUENCE [LARGE SCALE GENOMIC DNA]</scope>
    <source>
        <strain evidence="4 5">CCMP332</strain>
    </source>
</reference>
<organism evidence="4 5">
    <name type="scientific">Cyclotella cryptica</name>
    <dbReference type="NCBI Taxonomy" id="29204"/>
    <lineage>
        <taxon>Eukaryota</taxon>
        <taxon>Sar</taxon>
        <taxon>Stramenopiles</taxon>
        <taxon>Ochrophyta</taxon>
        <taxon>Bacillariophyta</taxon>
        <taxon>Coscinodiscophyceae</taxon>
        <taxon>Thalassiosirophycidae</taxon>
        <taxon>Stephanodiscales</taxon>
        <taxon>Stephanodiscaceae</taxon>
        <taxon>Cyclotella</taxon>
    </lineage>
</organism>
<protein>
    <recommendedName>
        <fullName evidence="3">Domain of unknown function at the cortex 1 domain-containing protein</fullName>
    </recommendedName>
</protein>
<feature type="region of interest" description="Disordered" evidence="1">
    <location>
        <begin position="283"/>
        <end position="306"/>
    </location>
</feature>
<evidence type="ECO:0000256" key="1">
    <source>
        <dbReference type="SAM" id="MobiDB-lite"/>
    </source>
</evidence>
<dbReference type="Proteomes" id="UP001516023">
    <property type="component" value="Unassembled WGS sequence"/>
</dbReference>
<evidence type="ECO:0000256" key="2">
    <source>
        <dbReference type="SAM" id="Phobius"/>
    </source>
</evidence>
<name>A0ABD3QNL4_9STRA</name>
<sequence length="605" mass="67782">MTSPRKTTASAASNLSQTSQHSFDSIEDHNDIPHPLSHRDAIRLAQKMNTGLQRHTKDRMYRFKSYKSCFKHSHALSWALQNIDADERVAVGRLNELIDWGLVSHVVDPEKRFRVNECRTLYFRIVQGALNEEQLMQDEYGERDVVNDSSVNNGKQVTDISSSAISRVMSDKMHEMQAKLDGIDHVLAQTVQELNAANGQLELMNQKVCTLVSQQISLFTVVFLLFVYVILAVAPSSVLNNKWFNQPGILAAFLMMLLGRCSFIFINARSLLDYTRVVPEEVTDEESSAGESTPSSIMKPHTKPPSFTRAVSERFGTIVSKKSSNSLVAAREKSIILMRESYSLPDIETWPNRPLLICVNTPVSINIKVPTYGLGPCPLGKPFEFSSDLFEGTCLIRIKGSRSDDIPADTEYFSGRKRIFQCVVQGRFKEDGLRVSDVLTGHEFSRPLKNLPHPWILRTASNFIGRVAPGSNVVVHTDQPLVEAILAGTSQAVRGGKFPDLLPAWSSKHCLAPSSEVTFDNNHSSKSTHQQMNQGTNQASSHVIFKRTVLYLEESLPKAETTAFRRHVAKEFSPIQKRPDGTNSTPKQRTLLNSIRICLMRLVTR</sequence>
<feature type="compositionally biased region" description="Polar residues" evidence="1">
    <location>
        <begin position="1"/>
        <end position="23"/>
    </location>
</feature>
<feature type="region of interest" description="Disordered" evidence="1">
    <location>
        <begin position="1"/>
        <end position="30"/>
    </location>
</feature>
<keyword evidence="5" id="KW-1185">Reference proteome</keyword>
<dbReference type="InterPro" id="IPR013897">
    <property type="entry name" value="Duc1"/>
</dbReference>
<accession>A0ABD3QNL4</accession>
<feature type="transmembrane region" description="Helical" evidence="2">
    <location>
        <begin position="216"/>
        <end position="236"/>
    </location>
</feature>
<dbReference type="EMBL" id="JABMIG020000025">
    <property type="protein sequence ID" value="KAL3801652.1"/>
    <property type="molecule type" value="Genomic_DNA"/>
</dbReference>
<keyword evidence="2" id="KW-0812">Transmembrane</keyword>
<dbReference type="CDD" id="cd04371">
    <property type="entry name" value="DEP"/>
    <property type="match status" value="1"/>
</dbReference>
<comment type="caution">
    <text evidence="4">The sequence shown here is derived from an EMBL/GenBank/DDBJ whole genome shotgun (WGS) entry which is preliminary data.</text>
</comment>
<dbReference type="InterPro" id="IPR036390">
    <property type="entry name" value="WH_DNA-bd_sf"/>
</dbReference>
<keyword evidence="2" id="KW-0472">Membrane</keyword>
<keyword evidence="2" id="KW-1133">Transmembrane helix</keyword>
<proteinExistence type="predicted"/>
<dbReference type="AlphaFoldDB" id="A0ABD3QNL4"/>
<feature type="domain" description="Domain of unknown function at the cortex 1" evidence="3">
    <location>
        <begin position="380"/>
        <end position="516"/>
    </location>
</feature>
<dbReference type="Pfam" id="PF08588">
    <property type="entry name" value="Duc1"/>
    <property type="match status" value="1"/>
</dbReference>
<dbReference type="PANTHER" id="PTHR34826">
    <property type="entry name" value="UPF0590 PROTEIN C409.17C"/>
    <property type="match status" value="1"/>
</dbReference>
<dbReference type="Gene3D" id="1.10.10.10">
    <property type="entry name" value="Winged helix-like DNA-binding domain superfamily/Winged helix DNA-binding domain"/>
    <property type="match status" value="1"/>
</dbReference>
<evidence type="ECO:0000259" key="3">
    <source>
        <dbReference type="Pfam" id="PF08588"/>
    </source>
</evidence>